<dbReference type="PANTHER" id="PTHR45528">
    <property type="entry name" value="SENSOR HISTIDINE KINASE CPXA"/>
    <property type="match status" value="1"/>
</dbReference>
<dbReference type="InterPro" id="IPR003594">
    <property type="entry name" value="HATPase_dom"/>
</dbReference>
<evidence type="ECO:0000256" key="6">
    <source>
        <dbReference type="ARBA" id="ARBA00022692"/>
    </source>
</evidence>
<comment type="caution">
    <text evidence="17">The sequence shown here is derived from an EMBL/GenBank/DDBJ whole genome shotgun (WGS) entry which is preliminary data.</text>
</comment>
<feature type="transmembrane region" description="Helical" evidence="14">
    <location>
        <begin position="171"/>
        <end position="193"/>
    </location>
</feature>
<evidence type="ECO:0000259" key="16">
    <source>
        <dbReference type="PROSITE" id="PS50885"/>
    </source>
</evidence>
<dbReference type="FunFam" id="1.10.287.130:FF:000001">
    <property type="entry name" value="Two-component sensor histidine kinase"/>
    <property type="match status" value="1"/>
</dbReference>
<comment type="function">
    <text evidence="12">Member of the two-component regulatory system HssS/HssR involved in intracellular heme homeostasis and tempering of staphylococcal virulence. HssS functions as a heme sensor histidine kinase which is autophosphorylated at a histidine residue and transfers its phosphate group to an aspartate residue of HssR. HssR/HssS activates the expression of hrtAB, an efflux pump, in response to extracellular heme, hemin, hemoglobin or blood.</text>
</comment>
<dbReference type="InterPro" id="IPR003661">
    <property type="entry name" value="HisK_dim/P_dom"/>
</dbReference>
<evidence type="ECO:0000259" key="15">
    <source>
        <dbReference type="PROSITE" id="PS50109"/>
    </source>
</evidence>
<dbReference type="AlphaFoldDB" id="A0A3R8JRL2"/>
<evidence type="ECO:0000256" key="7">
    <source>
        <dbReference type="ARBA" id="ARBA00022777"/>
    </source>
</evidence>
<keyword evidence="18" id="KW-1185">Reference proteome</keyword>
<feature type="domain" description="Histidine kinase" evidence="15">
    <location>
        <begin position="251"/>
        <end position="468"/>
    </location>
</feature>
<evidence type="ECO:0000256" key="9">
    <source>
        <dbReference type="ARBA" id="ARBA00023012"/>
    </source>
</evidence>
<dbReference type="CDD" id="cd06225">
    <property type="entry name" value="HAMP"/>
    <property type="match status" value="1"/>
</dbReference>
<feature type="transmembrane region" description="Helical" evidence="14">
    <location>
        <begin position="6"/>
        <end position="27"/>
    </location>
</feature>
<dbReference type="InterPro" id="IPR050398">
    <property type="entry name" value="HssS/ArlS-like"/>
</dbReference>
<reference evidence="17" key="1">
    <citation type="submission" date="2018-10" db="EMBL/GenBank/DDBJ databases">
        <title>Schaedlerella arabinophila gen. nov. sp. nov., isolated from the mouse intestinal tract and comparative analysis with the genome of the closely related altered Schaedler flora strain ASF502.</title>
        <authorList>
            <person name="Miyake S."/>
            <person name="Soh M."/>
            <person name="Seedorf H."/>
        </authorList>
    </citation>
    <scope>NUCLEOTIDE SEQUENCE [LARGE SCALE GENOMIC DNA]</scope>
    <source>
        <strain evidence="17">DSM 106076</strain>
    </source>
</reference>
<dbReference type="RefSeq" id="WP_016298575.1">
    <property type="nucleotide sequence ID" value="NZ_RHJS01000002.1"/>
</dbReference>
<evidence type="ECO:0000313" key="18">
    <source>
        <dbReference type="Proteomes" id="UP000274920"/>
    </source>
</evidence>
<dbReference type="Gene3D" id="6.10.340.10">
    <property type="match status" value="1"/>
</dbReference>
<keyword evidence="7" id="KW-0418">Kinase</keyword>
<organism evidence="17 18">
    <name type="scientific">Schaedlerella arabinosiphila</name>
    <dbReference type="NCBI Taxonomy" id="2044587"/>
    <lineage>
        <taxon>Bacteria</taxon>
        <taxon>Bacillati</taxon>
        <taxon>Bacillota</taxon>
        <taxon>Clostridia</taxon>
        <taxon>Lachnospirales</taxon>
        <taxon>Lachnospiraceae</taxon>
        <taxon>Schaedlerella</taxon>
    </lineage>
</organism>
<dbReference type="InterPro" id="IPR004358">
    <property type="entry name" value="Sig_transdc_His_kin-like_C"/>
</dbReference>
<evidence type="ECO:0000256" key="8">
    <source>
        <dbReference type="ARBA" id="ARBA00022989"/>
    </source>
</evidence>
<evidence type="ECO:0000256" key="11">
    <source>
        <dbReference type="ARBA" id="ARBA00023136"/>
    </source>
</evidence>
<dbReference type="Proteomes" id="UP000274920">
    <property type="component" value="Unassembled WGS sequence"/>
</dbReference>
<dbReference type="PROSITE" id="PS50885">
    <property type="entry name" value="HAMP"/>
    <property type="match status" value="1"/>
</dbReference>
<evidence type="ECO:0000256" key="3">
    <source>
        <dbReference type="ARBA" id="ARBA00012438"/>
    </source>
</evidence>
<dbReference type="SMART" id="SM00304">
    <property type="entry name" value="HAMP"/>
    <property type="match status" value="1"/>
</dbReference>
<dbReference type="GO" id="GO:0000155">
    <property type="term" value="F:phosphorelay sensor kinase activity"/>
    <property type="evidence" value="ECO:0007669"/>
    <property type="project" value="InterPro"/>
</dbReference>
<dbReference type="Pfam" id="PF02518">
    <property type="entry name" value="HATPase_c"/>
    <property type="match status" value="1"/>
</dbReference>
<dbReference type="InterPro" id="IPR005467">
    <property type="entry name" value="His_kinase_dom"/>
</dbReference>
<dbReference type="PROSITE" id="PS50109">
    <property type="entry name" value="HIS_KIN"/>
    <property type="match status" value="1"/>
</dbReference>
<keyword evidence="6 14" id="KW-0812">Transmembrane</keyword>
<evidence type="ECO:0000256" key="1">
    <source>
        <dbReference type="ARBA" id="ARBA00000085"/>
    </source>
</evidence>
<dbReference type="InterPro" id="IPR036097">
    <property type="entry name" value="HisK_dim/P_sf"/>
</dbReference>
<keyword evidence="8 14" id="KW-1133">Transmembrane helix</keyword>
<name>A0A3R8JRL2_9FIRM</name>
<evidence type="ECO:0000256" key="2">
    <source>
        <dbReference type="ARBA" id="ARBA00004141"/>
    </source>
</evidence>
<dbReference type="Pfam" id="PF00672">
    <property type="entry name" value="HAMP"/>
    <property type="match status" value="1"/>
</dbReference>
<dbReference type="SUPFAM" id="SSF55874">
    <property type="entry name" value="ATPase domain of HSP90 chaperone/DNA topoisomerase II/histidine kinase"/>
    <property type="match status" value="1"/>
</dbReference>
<keyword evidence="5" id="KW-0808">Transferase</keyword>
<dbReference type="SUPFAM" id="SSF158472">
    <property type="entry name" value="HAMP domain-like"/>
    <property type="match status" value="1"/>
</dbReference>
<evidence type="ECO:0000256" key="10">
    <source>
        <dbReference type="ARBA" id="ARBA00023026"/>
    </source>
</evidence>
<dbReference type="Pfam" id="PF00512">
    <property type="entry name" value="HisKA"/>
    <property type="match status" value="1"/>
</dbReference>
<keyword evidence="4" id="KW-0597">Phosphoprotein</keyword>
<keyword evidence="10" id="KW-0843">Virulence</keyword>
<dbReference type="EC" id="2.7.13.3" evidence="3"/>
<dbReference type="InterPro" id="IPR036890">
    <property type="entry name" value="HATPase_C_sf"/>
</dbReference>
<evidence type="ECO:0000256" key="4">
    <source>
        <dbReference type="ARBA" id="ARBA00022553"/>
    </source>
</evidence>
<dbReference type="EMBL" id="RHJS01000002">
    <property type="protein sequence ID" value="RRK33561.1"/>
    <property type="molecule type" value="Genomic_DNA"/>
</dbReference>
<dbReference type="CDD" id="cd00075">
    <property type="entry name" value="HATPase"/>
    <property type="match status" value="1"/>
</dbReference>
<evidence type="ECO:0000256" key="13">
    <source>
        <dbReference type="ARBA" id="ARBA00040841"/>
    </source>
</evidence>
<evidence type="ECO:0000256" key="12">
    <source>
        <dbReference type="ARBA" id="ARBA00037219"/>
    </source>
</evidence>
<sequence length="468" mass="52790">MRSTLHIKFALLYIIFAFLGVFTTATLGRQLLLNRIVATNSESLYQEANLIASNYLPSYFTDNTTSWAVHSQLNAMRIYLDASLWFVAADGTLITSSNLENTSAPEVIDAFDPAETGGKQYLTGEYHGYFNEEVMTVIAPVIQGFQTKGYLLVHQPFSALETRCSRMMIPFYITLMVLFALSFIFLLGFHYFIYRPLSLITEAATQYASGNLDYEIPVYTQDEMGYLSASLNYMSAQLGDMEDYQKKIVANVSHDFRSPLTSIRGYVEAMTDGTIPPELHEKYLNIILFETERLTDLTNDLLTLNEFDTKELLLDKTRFDIQEMIKKTAASFEGVCIEKRVSIELLLLPEQAFVLADSRKIQQVLYNLIDNAIKFSENDDAVKIEVTQRGGKVFVSVKDSGIGISKREINKIWERFYKSDASRGKDKKGTGLGLSIVKEAILAHDEHINVISTEGVGTEFIFSLARAE</sequence>
<proteinExistence type="predicted"/>
<dbReference type="PANTHER" id="PTHR45528:SF11">
    <property type="entry name" value="HISTIDINE KINASE"/>
    <property type="match status" value="1"/>
</dbReference>
<dbReference type="CDD" id="cd00082">
    <property type="entry name" value="HisKA"/>
    <property type="match status" value="1"/>
</dbReference>
<accession>A0A3R8JRL2</accession>
<comment type="subcellular location">
    <subcellularLocation>
        <location evidence="2">Membrane</location>
        <topology evidence="2">Multi-pass membrane protein</topology>
    </subcellularLocation>
</comment>
<comment type="catalytic activity">
    <reaction evidence="1">
        <text>ATP + protein L-histidine = ADP + protein N-phospho-L-histidine.</text>
        <dbReference type="EC" id="2.7.13.3"/>
    </reaction>
</comment>
<keyword evidence="9" id="KW-0902">Two-component regulatory system</keyword>
<evidence type="ECO:0000256" key="14">
    <source>
        <dbReference type="SAM" id="Phobius"/>
    </source>
</evidence>
<feature type="domain" description="HAMP" evidence="16">
    <location>
        <begin position="191"/>
        <end position="243"/>
    </location>
</feature>
<protein>
    <recommendedName>
        <fullName evidence="13">Heme sensor protein HssS</fullName>
        <ecNumber evidence="3">2.7.13.3</ecNumber>
    </recommendedName>
</protein>
<dbReference type="InterPro" id="IPR003660">
    <property type="entry name" value="HAMP_dom"/>
</dbReference>
<keyword evidence="11 14" id="KW-0472">Membrane</keyword>
<dbReference type="PRINTS" id="PR00344">
    <property type="entry name" value="BCTRLSENSOR"/>
</dbReference>
<dbReference type="Gene3D" id="1.10.287.130">
    <property type="match status" value="1"/>
</dbReference>
<dbReference type="SUPFAM" id="SSF47384">
    <property type="entry name" value="Homodimeric domain of signal transducing histidine kinase"/>
    <property type="match status" value="1"/>
</dbReference>
<dbReference type="Gene3D" id="3.30.565.10">
    <property type="entry name" value="Histidine kinase-like ATPase, C-terminal domain"/>
    <property type="match status" value="1"/>
</dbReference>
<dbReference type="FunFam" id="3.30.565.10:FF:000006">
    <property type="entry name" value="Sensor histidine kinase WalK"/>
    <property type="match status" value="1"/>
</dbReference>
<dbReference type="SMART" id="SM00387">
    <property type="entry name" value="HATPase_c"/>
    <property type="match status" value="1"/>
</dbReference>
<evidence type="ECO:0000256" key="5">
    <source>
        <dbReference type="ARBA" id="ARBA00022679"/>
    </source>
</evidence>
<dbReference type="GO" id="GO:0005886">
    <property type="term" value="C:plasma membrane"/>
    <property type="evidence" value="ECO:0007669"/>
    <property type="project" value="TreeGrafter"/>
</dbReference>
<evidence type="ECO:0000313" key="17">
    <source>
        <dbReference type="EMBL" id="RRK33561.1"/>
    </source>
</evidence>
<gene>
    <name evidence="17" type="ORF">EBB54_21060</name>
</gene>
<dbReference type="SMART" id="SM00388">
    <property type="entry name" value="HisKA"/>
    <property type="match status" value="1"/>
</dbReference>